<evidence type="ECO:0000256" key="6">
    <source>
        <dbReference type="ARBA" id="ARBA00022763"/>
    </source>
</evidence>
<evidence type="ECO:0000256" key="5">
    <source>
        <dbReference type="ARBA" id="ARBA00018429"/>
    </source>
</evidence>
<dbReference type="SUPFAM" id="SSF52141">
    <property type="entry name" value="Uracil-DNA glycosylase-like"/>
    <property type="match status" value="1"/>
</dbReference>
<dbReference type="GO" id="GO:0004844">
    <property type="term" value="F:uracil DNA N-glycosylase activity"/>
    <property type="evidence" value="ECO:0007669"/>
    <property type="project" value="UniProtKB-EC"/>
</dbReference>
<keyword evidence="6 9" id="KW-0227">DNA damage</keyword>
<evidence type="ECO:0000313" key="13">
    <source>
        <dbReference type="EMBL" id="MFC2971019.1"/>
    </source>
</evidence>
<keyword evidence="14" id="KW-1185">Reference proteome</keyword>
<dbReference type="InterPro" id="IPR005122">
    <property type="entry name" value="Uracil-DNA_glycosylase-like"/>
</dbReference>
<dbReference type="HAMAP" id="MF_00148">
    <property type="entry name" value="UDG"/>
    <property type="match status" value="1"/>
</dbReference>
<evidence type="ECO:0000256" key="4">
    <source>
        <dbReference type="ARBA" id="ARBA00012030"/>
    </source>
</evidence>
<organism evidence="13 14">
    <name type="scientific">Azotobacter bryophylli</name>
    <dbReference type="NCBI Taxonomy" id="1986537"/>
    <lineage>
        <taxon>Bacteria</taxon>
        <taxon>Pseudomonadati</taxon>
        <taxon>Pseudomonadota</taxon>
        <taxon>Gammaproteobacteria</taxon>
        <taxon>Pseudomonadales</taxon>
        <taxon>Pseudomonadaceae</taxon>
        <taxon>Azotobacter</taxon>
    </lineage>
</organism>
<evidence type="ECO:0000256" key="7">
    <source>
        <dbReference type="ARBA" id="ARBA00022801"/>
    </source>
</evidence>
<dbReference type="EMBL" id="JBHRSJ010000001">
    <property type="protein sequence ID" value="MFC2971019.1"/>
    <property type="molecule type" value="Genomic_DNA"/>
</dbReference>
<gene>
    <name evidence="9 13" type="primary">ung</name>
    <name evidence="13" type="ORF">ACFOJE_02155</name>
</gene>
<evidence type="ECO:0000313" key="14">
    <source>
        <dbReference type="Proteomes" id="UP001595457"/>
    </source>
</evidence>
<feature type="domain" description="Uracil-DNA glycosylase-like" evidence="12">
    <location>
        <begin position="56"/>
        <end position="216"/>
    </location>
</feature>
<feature type="active site" description="Proton acceptor" evidence="9 10">
    <location>
        <position position="71"/>
    </location>
</feature>
<dbReference type="NCBIfam" id="NF003589">
    <property type="entry name" value="PRK05254.1-2"/>
    <property type="match status" value="1"/>
</dbReference>
<dbReference type="SMART" id="SM00987">
    <property type="entry name" value="UreE_C"/>
    <property type="match status" value="1"/>
</dbReference>
<comment type="caution">
    <text evidence="13">The sequence shown here is derived from an EMBL/GenBank/DDBJ whole genome shotgun (WGS) entry which is preliminary data.</text>
</comment>
<dbReference type="SMART" id="SM00986">
    <property type="entry name" value="UDG"/>
    <property type="match status" value="1"/>
</dbReference>
<comment type="function">
    <text evidence="2 9 11">Excises uracil residues from the DNA which can arise as a result of misincorporation of dUMP residues by DNA polymerase or due to deamination of cytosine.</text>
</comment>
<sequence>MSNAEDKIKLEAGWKAALRDEFDKPYMRELSEFLRREKAAGKEIYPPGPLIFNALNSTPLDKVKVVIIGQDPYHGPGQAHGLCFSVQPGVPVPPSLQNIFKELKRDLNIDPPNHGYLQHWAEQGVLLLNTSLTVERGNAGSHAGKGWQAFTDRVIQVVSEHQEHLVFMLWGSHAQSKRRLIDGTKHLILCSAHPSPLSAHRGFIGNGHFSRANKFLEQHGQTPIDWRLPEIASAA</sequence>
<dbReference type="PANTHER" id="PTHR11264">
    <property type="entry name" value="URACIL-DNA GLYCOSYLASE"/>
    <property type="match status" value="1"/>
</dbReference>
<dbReference type="InterPro" id="IPR036895">
    <property type="entry name" value="Uracil-DNA_glycosylase-like_sf"/>
</dbReference>
<dbReference type="Gene3D" id="3.40.470.10">
    <property type="entry name" value="Uracil-DNA glycosylase-like domain"/>
    <property type="match status" value="1"/>
</dbReference>
<proteinExistence type="inferred from homology"/>
<evidence type="ECO:0000256" key="1">
    <source>
        <dbReference type="ARBA" id="ARBA00001400"/>
    </source>
</evidence>
<dbReference type="Pfam" id="PF03167">
    <property type="entry name" value="UDG"/>
    <property type="match status" value="1"/>
</dbReference>
<comment type="catalytic activity">
    <reaction evidence="1 9 11">
        <text>Hydrolyzes single-stranded DNA or mismatched double-stranded DNA and polynucleotides, releasing free uracil.</text>
        <dbReference type="EC" id="3.2.2.27"/>
    </reaction>
</comment>
<dbReference type="InterPro" id="IPR018085">
    <property type="entry name" value="Ura-DNA_Glyclase_AS"/>
</dbReference>
<evidence type="ECO:0000256" key="8">
    <source>
        <dbReference type="ARBA" id="ARBA00023204"/>
    </source>
</evidence>
<evidence type="ECO:0000256" key="2">
    <source>
        <dbReference type="ARBA" id="ARBA00002631"/>
    </source>
</evidence>
<comment type="subcellular location">
    <subcellularLocation>
        <location evidence="9">Cytoplasm</location>
    </subcellularLocation>
</comment>
<dbReference type="NCBIfam" id="TIGR00628">
    <property type="entry name" value="ung"/>
    <property type="match status" value="1"/>
</dbReference>
<dbReference type="PANTHER" id="PTHR11264:SF0">
    <property type="entry name" value="URACIL-DNA GLYCOSYLASE"/>
    <property type="match status" value="1"/>
</dbReference>
<comment type="similarity">
    <text evidence="3 9 11">Belongs to the uracil-DNA glycosylase (UDG) superfamily. UNG family.</text>
</comment>
<dbReference type="EC" id="3.2.2.27" evidence="4 9"/>
<keyword evidence="9" id="KW-0963">Cytoplasm</keyword>
<evidence type="ECO:0000256" key="9">
    <source>
        <dbReference type="HAMAP-Rule" id="MF_00148"/>
    </source>
</evidence>
<keyword evidence="13" id="KW-0326">Glycosidase</keyword>
<dbReference type="NCBIfam" id="NF003592">
    <property type="entry name" value="PRK05254.1-5"/>
    <property type="match status" value="1"/>
</dbReference>
<dbReference type="Proteomes" id="UP001595457">
    <property type="component" value="Unassembled WGS sequence"/>
</dbReference>
<keyword evidence="7 9" id="KW-0378">Hydrolase</keyword>
<dbReference type="NCBIfam" id="NF003591">
    <property type="entry name" value="PRK05254.1-4"/>
    <property type="match status" value="1"/>
</dbReference>
<dbReference type="PROSITE" id="PS00130">
    <property type="entry name" value="U_DNA_GLYCOSYLASE"/>
    <property type="match status" value="1"/>
</dbReference>
<accession>A0ABV7AP03</accession>
<evidence type="ECO:0000259" key="12">
    <source>
        <dbReference type="SMART" id="SM00986"/>
    </source>
</evidence>
<dbReference type="RefSeq" id="WP_377812591.1">
    <property type="nucleotide sequence ID" value="NZ_JBHRSJ010000001.1"/>
</dbReference>
<evidence type="ECO:0000256" key="3">
    <source>
        <dbReference type="ARBA" id="ARBA00008184"/>
    </source>
</evidence>
<name>A0ABV7AP03_9GAMM</name>
<dbReference type="InterPro" id="IPR002043">
    <property type="entry name" value="UDG_fam1"/>
</dbReference>
<protein>
    <recommendedName>
        <fullName evidence="5 9">Uracil-DNA glycosylase</fullName>
        <shortName evidence="9">UDG</shortName>
        <ecNumber evidence="4 9">3.2.2.27</ecNumber>
    </recommendedName>
</protein>
<evidence type="ECO:0000256" key="10">
    <source>
        <dbReference type="PROSITE-ProRule" id="PRU10072"/>
    </source>
</evidence>
<dbReference type="NCBIfam" id="NF003588">
    <property type="entry name" value="PRK05254.1-1"/>
    <property type="match status" value="1"/>
</dbReference>
<evidence type="ECO:0000256" key="11">
    <source>
        <dbReference type="RuleBase" id="RU003780"/>
    </source>
</evidence>
<keyword evidence="8 9" id="KW-0234">DNA repair</keyword>
<reference evidence="14" key="1">
    <citation type="journal article" date="2019" name="Int. J. Syst. Evol. Microbiol.">
        <title>The Global Catalogue of Microorganisms (GCM) 10K type strain sequencing project: providing services to taxonomists for standard genome sequencing and annotation.</title>
        <authorList>
            <consortium name="The Broad Institute Genomics Platform"/>
            <consortium name="The Broad Institute Genome Sequencing Center for Infectious Disease"/>
            <person name="Wu L."/>
            <person name="Ma J."/>
        </authorList>
    </citation>
    <scope>NUCLEOTIDE SEQUENCE [LARGE SCALE GENOMIC DNA]</scope>
    <source>
        <strain evidence="14">KCTC 62195</strain>
    </source>
</reference>
<dbReference type="CDD" id="cd10027">
    <property type="entry name" value="UDG-F1-like"/>
    <property type="match status" value="1"/>
</dbReference>